<accession>A0ABV4U4L2</accession>
<evidence type="ECO:0000256" key="4">
    <source>
        <dbReference type="ARBA" id="ARBA00022833"/>
    </source>
</evidence>
<protein>
    <submittedName>
        <fullName evidence="6">Creatininase family protein</fullName>
    </submittedName>
</protein>
<keyword evidence="2" id="KW-0479">Metal-binding</keyword>
<organism evidence="6 7">
    <name type="scientific">Natronomicrosphaera hydrolytica</name>
    <dbReference type="NCBI Taxonomy" id="3242702"/>
    <lineage>
        <taxon>Bacteria</taxon>
        <taxon>Pseudomonadati</taxon>
        <taxon>Planctomycetota</taxon>
        <taxon>Phycisphaerae</taxon>
        <taxon>Phycisphaerales</taxon>
        <taxon>Phycisphaeraceae</taxon>
        <taxon>Natronomicrosphaera</taxon>
    </lineage>
</organism>
<evidence type="ECO:0000256" key="2">
    <source>
        <dbReference type="ARBA" id="ARBA00022723"/>
    </source>
</evidence>
<dbReference type="SUPFAM" id="SSF102215">
    <property type="entry name" value="Creatininase"/>
    <property type="match status" value="1"/>
</dbReference>
<evidence type="ECO:0000256" key="1">
    <source>
        <dbReference type="ARBA" id="ARBA00001947"/>
    </source>
</evidence>
<dbReference type="RefSeq" id="WP_425345403.1">
    <property type="nucleotide sequence ID" value="NZ_JBGUBD010000005.1"/>
</dbReference>
<comment type="cofactor">
    <cofactor evidence="1">
        <name>Zn(2+)</name>
        <dbReference type="ChEBI" id="CHEBI:29105"/>
    </cofactor>
</comment>
<evidence type="ECO:0000313" key="6">
    <source>
        <dbReference type="EMBL" id="MFA9478476.1"/>
    </source>
</evidence>
<comment type="caution">
    <text evidence="6">The sequence shown here is derived from an EMBL/GenBank/DDBJ whole genome shotgun (WGS) entry which is preliminary data.</text>
</comment>
<evidence type="ECO:0000313" key="7">
    <source>
        <dbReference type="Proteomes" id="UP001575105"/>
    </source>
</evidence>
<dbReference type="EMBL" id="JBGUBD010000005">
    <property type="protein sequence ID" value="MFA9478476.1"/>
    <property type="molecule type" value="Genomic_DNA"/>
</dbReference>
<dbReference type="InterPro" id="IPR003785">
    <property type="entry name" value="Creatininase/forma_Hydrolase"/>
</dbReference>
<proteinExistence type="inferred from homology"/>
<comment type="similarity">
    <text evidence="5">Belongs to the creatininase superfamily.</text>
</comment>
<gene>
    <name evidence="6" type="ORF">ACERK3_09230</name>
</gene>
<sequence>MKWQEQTWPSIAAMDKATPVVIPLGSIEQHGHHMPLCTDTVQVTAIAERAEAALGERAIFLPPLWLGSSHHHLDFAGTLSLKPTLYTQVIQDLATSVLQAGFRRLFFLNGHGGNETPVAQALTELSDLQPMAADALLAFASWWSVGKPDATKLGMQSPGITHACEYETSLMLHLRPDLVKQDLASDAPTILDSPWLKGEKRVTLFRRFSRMTATGSLGQPTAASEAKGASVLEAVSADVVAFVSEFASWSMPETLGPR</sequence>
<dbReference type="Proteomes" id="UP001575105">
    <property type="component" value="Unassembled WGS sequence"/>
</dbReference>
<dbReference type="Pfam" id="PF02633">
    <property type="entry name" value="Creatininase"/>
    <property type="match status" value="1"/>
</dbReference>
<dbReference type="InterPro" id="IPR024087">
    <property type="entry name" value="Creatininase-like_sf"/>
</dbReference>
<evidence type="ECO:0000256" key="5">
    <source>
        <dbReference type="ARBA" id="ARBA00024029"/>
    </source>
</evidence>
<dbReference type="Gene3D" id="3.40.50.10310">
    <property type="entry name" value="Creatininase"/>
    <property type="match status" value="1"/>
</dbReference>
<evidence type="ECO:0000256" key="3">
    <source>
        <dbReference type="ARBA" id="ARBA00022801"/>
    </source>
</evidence>
<name>A0ABV4U4L2_9BACT</name>
<keyword evidence="3" id="KW-0378">Hydrolase</keyword>
<dbReference type="PANTHER" id="PTHR35005">
    <property type="entry name" value="3-DEHYDRO-SCYLLO-INOSOSE HYDROLASE"/>
    <property type="match status" value="1"/>
</dbReference>
<keyword evidence="4" id="KW-0862">Zinc</keyword>
<keyword evidence="7" id="KW-1185">Reference proteome</keyword>
<reference evidence="6 7" key="1">
    <citation type="submission" date="2024-08" db="EMBL/GenBank/DDBJ databases">
        <title>Whole-genome sequencing of halo(alkali)philic microorganisms from hypersaline lakes.</title>
        <authorList>
            <person name="Sorokin D.Y."/>
            <person name="Merkel A.Y."/>
            <person name="Messina E."/>
            <person name="Yakimov M."/>
        </authorList>
    </citation>
    <scope>NUCLEOTIDE SEQUENCE [LARGE SCALE GENOMIC DNA]</scope>
    <source>
        <strain evidence="6 7">AB-hyl4</strain>
    </source>
</reference>
<dbReference type="PANTHER" id="PTHR35005:SF1">
    <property type="entry name" value="2-AMINO-5-FORMYLAMINO-6-RIBOSYLAMINOPYRIMIDIN-4(3H)-ONE 5'-MONOPHOSPHATE DEFORMYLASE"/>
    <property type="match status" value="1"/>
</dbReference>